<dbReference type="InterPro" id="IPR007607">
    <property type="entry name" value="BacA/B"/>
</dbReference>
<dbReference type="PANTHER" id="PTHR35024:SF4">
    <property type="entry name" value="POLYMER-FORMING CYTOSKELETAL PROTEIN"/>
    <property type="match status" value="1"/>
</dbReference>
<comment type="caution">
    <text evidence="1">The sequence shown here is derived from an EMBL/GenBank/DDBJ whole genome shotgun (WGS) entry which is preliminary data.</text>
</comment>
<reference evidence="1" key="1">
    <citation type="submission" date="2019-08" db="EMBL/GenBank/DDBJ databases">
        <authorList>
            <person name="Kucharzyk K."/>
            <person name="Murdoch R.W."/>
            <person name="Higgins S."/>
            <person name="Loffler F."/>
        </authorList>
    </citation>
    <scope>NUCLEOTIDE SEQUENCE</scope>
</reference>
<evidence type="ECO:0000313" key="1">
    <source>
        <dbReference type="EMBL" id="MPN18485.1"/>
    </source>
</evidence>
<name>A0A645FVK0_9ZZZZ</name>
<accession>A0A645FVK0</accession>
<dbReference type="Pfam" id="PF04519">
    <property type="entry name" value="Bactofilin"/>
    <property type="match status" value="1"/>
</dbReference>
<organism evidence="1">
    <name type="scientific">bioreactor metagenome</name>
    <dbReference type="NCBI Taxonomy" id="1076179"/>
    <lineage>
        <taxon>unclassified sequences</taxon>
        <taxon>metagenomes</taxon>
        <taxon>ecological metagenomes</taxon>
    </lineage>
</organism>
<dbReference type="PANTHER" id="PTHR35024">
    <property type="entry name" value="HYPOTHETICAL CYTOSOLIC PROTEIN"/>
    <property type="match status" value="1"/>
</dbReference>
<dbReference type="EMBL" id="VSSQ01065828">
    <property type="protein sequence ID" value="MPN18485.1"/>
    <property type="molecule type" value="Genomic_DNA"/>
</dbReference>
<proteinExistence type="predicted"/>
<sequence length="134" mass="13975">MMFGSKKTNVTTIGEVETILGRDTQIKGSVKAKGTIRIDGAFEGDIDSEQDIIIGESGQVSAKITARNVLISGVVNGNVHASGRLELMASGKLYGDIKANSLIIGEGAIFKGMSDMIDPEGKKAAKYQDGAVSA</sequence>
<evidence type="ECO:0008006" key="2">
    <source>
        <dbReference type="Google" id="ProtNLM"/>
    </source>
</evidence>
<dbReference type="AlphaFoldDB" id="A0A645FVK0"/>
<protein>
    <recommendedName>
        <fullName evidence="2">Polymer-forming cytoskeletal</fullName>
    </recommendedName>
</protein>
<gene>
    <name evidence="1" type="ORF">SDC9_165845</name>
</gene>